<gene>
    <name evidence="1" type="ORF">SAMN05216251_103262</name>
</gene>
<organism evidence="1 2">
    <name type="scientific">Actinacidiphila alni</name>
    <dbReference type="NCBI Taxonomy" id="380248"/>
    <lineage>
        <taxon>Bacteria</taxon>
        <taxon>Bacillati</taxon>
        <taxon>Actinomycetota</taxon>
        <taxon>Actinomycetes</taxon>
        <taxon>Kitasatosporales</taxon>
        <taxon>Streptomycetaceae</taxon>
        <taxon>Actinacidiphila</taxon>
    </lineage>
</organism>
<evidence type="ECO:0000313" key="1">
    <source>
        <dbReference type="EMBL" id="SFE48480.1"/>
    </source>
</evidence>
<protein>
    <recommendedName>
        <fullName evidence="3">Alpha/beta hydrolase</fullName>
    </recommendedName>
</protein>
<dbReference type="EMBL" id="FONG01000003">
    <property type="protein sequence ID" value="SFE48480.1"/>
    <property type="molecule type" value="Genomic_DNA"/>
</dbReference>
<keyword evidence="2" id="KW-1185">Reference proteome</keyword>
<name>A0A1I2AZY3_9ACTN</name>
<sequence>MVEDTSHYDLYDRPEPTRQAIEAATEFFGAHL</sequence>
<evidence type="ECO:0000313" key="2">
    <source>
        <dbReference type="Proteomes" id="UP000199323"/>
    </source>
</evidence>
<dbReference type="STRING" id="380248.SAMN05216251_103262"/>
<dbReference type="Proteomes" id="UP000199323">
    <property type="component" value="Unassembled WGS sequence"/>
</dbReference>
<dbReference type="AlphaFoldDB" id="A0A1I2AZY3"/>
<accession>A0A1I2AZY3</accession>
<evidence type="ECO:0008006" key="3">
    <source>
        <dbReference type="Google" id="ProtNLM"/>
    </source>
</evidence>
<proteinExistence type="predicted"/>
<reference evidence="1 2" key="1">
    <citation type="submission" date="2016-10" db="EMBL/GenBank/DDBJ databases">
        <authorList>
            <person name="de Groot N.N."/>
        </authorList>
    </citation>
    <scope>NUCLEOTIDE SEQUENCE [LARGE SCALE GENOMIC DNA]</scope>
    <source>
        <strain evidence="1 2">CGMCC 4.3510</strain>
    </source>
</reference>